<dbReference type="Proteomes" id="UP000235786">
    <property type="component" value="Unassembled WGS sequence"/>
</dbReference>
<accession>A0A2J6R125</accession>
<evidence type="ECO:0000313" key="1">
    <source>
        <dbReference type="EMBL" id="PMD32222.1"/>
    </source>
</evidence>
<dbReference type="OrthoDB" id="5376287at2759"/>
<name>A0A2J6R125_HYAVF</name>
<proteinExistence type="predicted"/>
<dbReference type="PANTHER" id="PTHR37540:SF9">
    <property type="entry name" value="ZN(2)-C6 FUNGAL-TYPE DOMAIN-CONTAINING PROTEIN"/>
    <property type="match status" value="1"/>
</dbReference>
<dbReference type="EMBL" id="KZ613960">
    <property type="protein sequence ID" value="PMD32222.1"/>
    <property type="molecule type" value="Genomic_DNA"/>
</dbReference>
<gene>
    <name evidence="1" type="ORF">L207DRAFT_471668</name>
</gene>
<keyword evidence="2" id="KW-1185">Reference proteome</keyword>
<protein>
    <submittedName>
        <fullName evidence="1">Uncharacterized protein</fullName>
    </submittedName>
</protein>
<dbReference type="PANTHER" id="PTHR37540">
    <property type="entry name" value="TRANSCRIPTION FACTOR (ACR-2), PUTATIVE-RELATED-RELATED"/>
    <property type="match status" value="1"/>
</dbReference>
<evidence type="ECO:0000313" key="2">
    <source>
        <dbReference type="Proteomes" id="UP000235786"/>
    </source>
</evidence>
<dbReference type="STRING" id="1149755.A0A2J6R125"/>
<organism evidence="1 2">
    <name type="scientific">Hyaloscypha variabilis (strain UAMH 11265 / GT02V1 / F)</name>
    <name type="common">Meliniomyces variabilis</name>
    <dbReference type="NCBI Taxonomy" id="1149755"/>
    <lineage>
        <taxon>Eukaryota</taxon>
        <taxon>Fungi</taxon>
        <taxon>Dikarya</taxon>
        <taxon>Ascomycota</taxon>
        <taxon>Pezizomycotina</taxon>
        <taxon>Leotiomycetes</taxon>
        <taxon>Helotiales</taxon>
        <taxon>Hyaloscyphaceae</taxon>
        <taxon>Hyaloscypha</taxon>
        <taxon>Hyaloscypha variabilis</taxon>
    </lineage>
</organism>
<sequence>MSAADGSGSAGLQFINSTDVRKANPRTRKLIRSHVMQGKNKVKSHPMKQVKPANQAMMVDPSQSPQLIPADTLLEVCYSFIPRKVGSDSSFTHFADDISQERLSEVTLFFQNVMKYMFPLGEFISIDPKDRTGFELMASDASFLHVTAFLACAFIDKVLRQQDPINTQETILHFLKGVRLLREKLLRRDEEETFSDATVSVVLILANCAYGTGDFETARRHLEGLYKIVKLRGGLTTFKNNFGKKLLMEMLRCDIGISLHTSLAPIVFADPSLTPFVPYPDQKQWVIGKRTEDSNSKAFLDDMDTELASAWLTMQKFCSLVSLAMETQRMFSMEIVLGTMASAMYRLLHMSFQTGSADEAIRLGLLAMGYCIFLQWQEMELPSSHFPAAFKSSIINLENRGGFPEPAMLWLLMVGGISIFSASDDAWLKGVLKVQVTLCHIRSWNEVREILKSFIWISPLHDTLGKAIFDSVWKS</sequence>
<reference evidence="1 2" key="1">
    <citation type="submission" date="2016-04" db="EMBL/GenBank/DDBJ databases">
        <title>A degradative enzymes factory behind the ericoid mycorrhizal symbiosis.</title>
        <authorList>
            <consortium name="DOE Joint Genome Institute"/>
            <person name="Martino E."/>
            <person name="Morin E."/>
            <person name="Grelet G."/>
            <person name="Kuo A."/>
            <person name="Kohler A."/>
            <person name="Daghino S."/>
            <person name="Barry K."/>
            <person name="Choi C."/>
            <person name="Cichocki N."/>
            <person name="Clum A."/>
            <person name="Copeland A."/>
            <person name="Hainaut M."/>
            <person name="Haridas S."/>
            <person name="Labutti K."/>
            <person name="Lindquist E."/>
            <person name="Lipzen A."/>
            <person name="Khouja H.-R."/>
            <person name="Murat C."/>
            <person name="Ohm R."/>
            <person name="Olson A."/>
            <person name="Spatafora J."/>
            <person name="Veneault-Fourrey C."/>
            <person name="Henrissat B."/>
            <person name="Grigoriev I."/>
            <person name="Martin F."/>
            <person name="Perotto S."/>
        </authorList>
    </citation>
    <scope>NUCLEOTIDE SEQUENCE [LARGE SCALE GENOMIC DNA]</scope>
    <source>
        <strain evidence="1 2">F</strain>
    </source>
</reference>
<dbReference type="AlphaFoldDB" id="A0A2J6R125"/>